<evidence type="ECO:0000313" key="5">
    <source>
        <dbReference type="Proteomes" id="UP000027222"/>
    </source>
</evidence>
<dbReference type="InterPro" id="IPR003593">
    <property type="entry name" value="AAA+_ATPase"/>
</dbReference>
<feature type="domain" description="ABC transporter" evidence="3">
    <location>
        <begin position="71"/>
        <end position="344"/>
    </location>
</feature>
<dbReference type="GO" id="GO:0016887">
    <property type="term" value="F:ATP hydrolysis activity"/>
    <property type="evidence" value="ECO:0007669"/>
    <property type="project" value="InterPro"/>
</dbReference>
<reference evidence="5" key="1">
    <citation type="journal article" date="2014" name="Proc. Natl. Acad. Sci. U.S.A.">
        <title>Extensive sampling of basidiomycete genomes demonstrates inadequacy of the white-rot/brown-rot paradigm for wood decay fungi.</title>
        <authorList>
            <person name="Riley R."/>
            <person name="Salamov A.A."/>
            <person name="Brown D.W."/>
            <person name="Nagy L.G."/>
            <person name="Floudas D."/>
            <person name="Held B.W."/>
            <person name="Levasseur A."/>
            <person name="Lombard V."/>
            <person name="Morin E."/>
            <person name="Otillar R."/>
            <person name="Lindquist E.A."/>
            <person name="Sun H."/>
            <person name="LaButti K.M."/>
            <person name="Schmutz J."/>
            <person name="Jabbour D."/>
            <person name="Luo H."/>
            <person name="Baker S.E."/>
            <person name="Pisabarro A.G."/>
            <person name="Walton J.D."/>
            <person name="Blanchette R.A."/>
            <person name="Henrissat B."/>
            <person name="Martin F."/>
            <person name="Cullen D."/>
            <person name="Hibbett D.S."/>
            <person name="Grigoriev I.V."/>
        </authorList>
    </citation>
    <scope>NUCLEOTIDE SEQUENCE [LARGE SCALE GENOMIC DNA]</scope>
    <source>
        <strain evidence="5">CBS 339.88</strain>
    </source>
</reference>
<gene>
    <name evidence="4" type="ORF">GALMADRAFT_77528</name>
</gene>
<dbReference type="OrthoDB" id="6500128at2759"/>
<dbReference type="InterPro" id="IPR003439">
    <property type="entry name" value="ABC_transporter-like_ATP-bd"/>
</dbReference>
<protein>
    <recommendedName>
        <fullName evidence="3">ABC transporter domain-containing protein</fullName>
    </recommendedName>
</protein>
<dbReference type="Gene3D" id="3.40.50.300">
    <property type="entry name" value="P-loop containing nucleotide triphosphate hydrolases"/>
    <property type="match status" value="1"/>
</dbReference>
<proteinExistence type="predicted"/>
<keyword evidence="2" id="KW-0067">ATP-binding</keyword>
<dbReference type="PROSITE" id="PS50893">
    <property type="entry name" value="ABC_TRANSPORTER_2"/>
    <property type="match status" value="1"/>
</dbReference>
<dbReference type="PANTHER" id="PTHR24221">
    <property type="entry name" value="ATP-BINDING CASSETTE SUB-FAMILY B"/>
    <property type="match status" value="1"/>
</dbReference>
<dbReference type="Pfam" id="PF00005">
    <property type="entry name" value="ABC_tran"/>
    <property type="match status" value="1"/>
</dbReference>
<dbReference type="STRING" id="685588.A0A067SR49"/>
<keyword evidence="5" id="KW-1185">Reference proteome</keyword>
<dbReference type="PANTHER" id="PTHR24221:SF590">
    <property type="entry name" value="COMPONENT LINKED WITH THE ASSEMBLY OF CYTOCHROME' TRANSPORT TRANSMEMBRANE ATP-BINDING PROTEIN ABC TRANSPORTER CYDD-RELATED"/>
    <property type="match status" value="1"/>
</dbReference>
<organism evidence="4 5">
    <name type="scientific">Galerina marginata (strain CBS 339.88)</name>
    <dbReference type="NCBI Taxonomy" id="685588"/>
    <lineage>
        <taxon>Eukaryota</taxon>
        <taxon>Fungi</taxon>
        <taxon>Dikarya</taxon>
        <taxon>Basidiomycota</taxon>
        <taxon>Agaricomycotina</taxon>
        <taxon>Agaricomycetes</taxon>
        <taxon>Agaricomycetidae</taxon>
        <taxon>Agaricales</taxon>
        <taxon>Agaricineae</taxon>
        <taxon>Strophariaceae</taxon>
        <taxon>Galerina</taxon>
    </lineage>
</organism>
<accession>A0A067SR49</accession>
<evidence type="ECO:0000256" key="1">
    <source>
        <dbReference type="ARBA" id="ARBA00022741"/>
    </source>
</evidence>
<dbReference type="EMBL" id="KL142403">
    <property type="protein sequence ID" value="KDR69273.1"/>
    <property type="molecule type" value="Genomic_DNA"/>
</dbReference>
<keyword evidence="1" id="KW-0547">Nucleotide-binding</keyword>
<dbReference type="Proteomes" id="UP000027222">
    <property type="component" value="Unassembled WGS sequence"/>
</dbReference>
<dbReference type="SUPFAM" id="SSF52540">
    <property type="entry name" value="P-loop containing nucleoside triphosphate hydrolases"/>
    <property type="match status" value="1"/>
</dbReference>
<dbReference type="AlphaFoldDB" id="A0A067SR49"/>
<evidence type="ECO:0000313" key="4">
    <source>
        <dbReference type="EMBL" id="KDR69273.1"/>
    </source>
</evidence>
<dbReference type="GO" id="GO:0042626">
    <property type="term" value="F:ATPase-coupled transmembrane transporter activity"/>
    <property type="evidence" value="ECO:0007669"/>
    <property type="project" value="TreeGrafter"/>
</dbReference>
<evidence type="ECO:0000259" key="3">
    <source>
        <dbReference type="PROSITE" id="PS50893"/>
    </source>
</evidence>
<dbReference type="GO" id="GO:0005524">
    <property type="term" value="F:ATP binding"/>
    <property type="evidence" value="ECO:0007669"/>
    <property type="project" value="UniProtKB-KW"/>
</dbReference>
<name>A0A067SR49_GALM3</name>
<dbReference type="InterPro" id="IPR027417">
    <property type="entry name" value="P-loop_NTPase"/>
</dbReference>
<dbReference type="InterPro" id="IPR039421">
    <property type="entry name" value="Type_1_exporter"/>
</dbReference>
<dbReference type="CDD" id="cd03228">
    <property type="entry name" value="ABCC_MRP_Like"/>
    <property type="match status" value="1"/>
</dbReference>
<dbReference type="HOGENOM" id="CLU_000604_1_9_1"/>
<dbReference type="SMART" id="SM00382">
    <property type="entry name" value="AAA"/>
    <property type="match status" value="1"/>
</dbReference>
<sequence length="348" mass="38190">MNRRIEFLRNAQQANDFLSIFKRVRTFYKILDQPSPYQCLLEYPFHPNTGGCKITIRSVIQILPVPSTILNSFSNVSLNYGSSKTPAVSDVSFTIEPGQFIVIAGKNGSGKTSLLKLLTGLVQPTDGEISIDDTTLCASTANKFRQAVTFVTQSEAIYPVSLRENLLLGLTNKVDRASVTDEDLNEAVRLGGAVNLIERRGYSAILNPVTITSESIEDPAGKAAIEARDYGSPNPVGTPFSTGEHQRFIASRAFLRIKHSKIKLIILDEPSNALDPQAEAQVFREFRKLAKEKGQTLIVVTHRLTSVAPSADLILCMNEGKIEEKGTHYELIKSGGLYSALYNVQAPT</sequence>
<evidence type="ECO:0000256" key="2">
    <source>
        <dbReference type="ARBA" id="ARBA00022840"/>
    </source>
</evidence>